<feature type="transmembrane region" description="Helical" evidence="7">
    <location>
        <begin position="362"/>
        <end position="381"/>
    </location>
</feature>
<dbReference type="InterPro" id="IPR004638">
    <property type="entry name" value="EmrB-like"/>
</dbReference>
<evidence type="ECO:0000256" key="7">
    <source>
        <dbReference type="SAM" id="Phobius"/>
    </source>
</evidence>
<dbReference type="InterPro" id="IPR011701">
    <property type="entry name" value="MFS"/>
</dbReference>
<feature type="transmembrane region" description="Helical" evidence="7">
    <location>
        <begin position="82"/>
        <end position="102"/>
    </location>
</feature>
<proteinExistence type="predicted"/>
<dbReference type="InterPro" id="IPR036259">
    <property type="entry name" value="MFS_trans_sf"/>
</dbReference>
<reference evidence="9 10" key="1">
    <citation type="submission" date="2011-08" db="EMBL/GenBank/DDBJ databases">
        <authorList>
            <person name="Weinstock G."/>
            <person name="Sodergren E."/>
            <person name="Clifton S."/>
            <person name="Fulton L."/>
            <person name="Fulton B."/>
            <person name="Courtney L."/>
            <person name="Fronick C."/>
            <person name="Harrison M."/>
            <person name="Strong C."/>
            <person name="Farmer C."/>
            <person name="Delahaunty K."/>
            <person name="Markovic C."/>
            <person name="Hall O."/>
            <person name="Minx P."/>
            <person name="Tomlinson C."/>
            <person name="Mitreva M."/>
            <person name="Hou S."/>
            <person name="Chen J."/>
            <person name="Wollam A."/>
            <person name="Pepin K.H."/>
            <person name="Johnson M."/>
            <person name="Bhonagiri V."/>
            <person name="Zhang X."/>
            <person name="Suruliraj S."/>
            <person name="Warren W."/>
            <person name="Chinwalla A."/>
            <person name="Mardis E.R."/>
            <person name="Wilson R.K."/>
        </authorList>
    </citation>
    <scope>NUCLEOTIDE SEQUENCE [LARGE SCALE GENOMIC DNA]</scope>
    <source>
        <strain evidence="9 10">ATCC 33091</strain>
    </source>
</reference>
<evidence type="ECO:0000256" key="1">
    <source>
        <dbReference type="ARBA" id="ARBA00004651"/>
    </source>
</evidence>
<keyword evidence="6 7" id="KW-0472">Membrane</keyword>
<dbReference type="Gene3D" id="1.20.1250.20">
    <property type="entry name" value="MFS general substrate transporter like domains"/>
    <property type="match status" value="1"/>
</dbReference>
<dbReference type="GO" id="GO:0022857">
    <property type="term" value="F:transmembrane transporter activity"/>
    <property type="evidence" value="ECO:0007669"/>
    <property type="project" value="InterPro"/>
</dbReference>
<accession>A0AB72ZD09</accession>
<feature type="transmembrane region" description="Helical" evidence="7">
    <location>
        <begin position="297"/>
        <end position="322"/>
    </location>
</feature>
<dbReference type="NCBIfam" id="TIGR00711">
    <property type="entry name" value="efflux_EmrB"/>
    <property type="match status" value="1"/>
</dbReference>
<dbReference type="InterPro" id="IPR020846">
    <property type="entry name" value="MFS_dom"/>
</dbReference>
<organism evidence="9 10">
    <name type="scientific">Listeria innocua ATCC 33091</name>
    <dbReference type="NCBI Taxonomy" id="1002366"/>
    <lineage>
        <taxon>Bacteria</taxon>
        <taxon>Bacillati</taxon>
        <taxon>Bacillota</taxon>
        <taxon>Bacilli</taxon>
        <taxon>Bacillales</taxon>
        <taxon>Listeriaceae</taxon>
        <taxon>Listeria</taxon>
    </lineage>
</organism>
<feature type="domain" description="Major facilitator superfamily (MFS) profile" evidence="8">
    <location>
        <begin position="44"/>
        <end position="506"/>
    </location>
</feature>
<sequence length="515" mass="55547">MVFFYYTSIIHLEISTWEGVLILNSTAVERPVDVNGKSYSRSLLVVTMIIGAFVAILNQTLLATALPMIMDDLHITAATGQWLTTAFLLTNGIMIPITALLIEKISSKTLFITAMTVFTIGTIISSVAGSFPILLTGRIVQAAGAGIMMPLLQTIFLLIFPREKRGAAMGLMGLVIAFAPAIGPTLSGWIVDSYDWRVLFIILIPIAVIDIILAFFGMKKVVKLTDTKIDFLSIVMSSIGFGALLYGFSSAGNDGWGDATVITTLIIGVVVIALFVWRQLVIENPMLELHVFKYPVFSLSVILGSIVTMAMIGAEIVLPLYIQTIRGESALQSGLLLLPGAIIMGIMSPITGIIFDKIGAKWLTITGVTILTIGTIPFMFLTMDTPLWYIVVFYAVRFFGISMAMMPVSTAGMNALPNHLINHGSAVNNTIRQIAGSIGTAVLITVLTNVTKDNMPGKALMATDPASFAQKAQDASLDGMRAAFMVAAIFAALGMILSLFLKNKKQEPIVKEYTK</sequence>
<evidence type="ECO:0000256" key="6">
    <source>
        <dbReference type="ARBA" id="ARBA00023136"/>
    </source>
</evidence>
<feature type="transmembrane region" description="Helical" evidence="7">
    <location>
        <begin position="229"/>
        <end position="249"/>
    </location>
</feature>
<feature type="transmembrane region" description="Helical" evidence="7">
    <location>
        <begin position="482"/>
        <end position="501"/>
    </location>
</feature>
<evidence type="ECO:0000256" key="2">
    <source>
        <dbReference type="ARBA" id="ARBA00022448"/>
    </source>
</evidence>
<feature type="transmembrane region" description="Helical" evidence="7">
    <location>
        <begin position="196"/>
        <end position="217"/>
    </location>
</feature>
<keyword evidence="2" id="KW-0813">Transport</keyword>
<feature type="transmembrane region" description="Helical" evidence="7">
    <location>
        <begin position="109"/>
        <end position="133"/>
    </location>
</feature>
<dbReference type="PRINTS" id="PR01036">
    <property type="entry name" value="TCRTETB"/>
</dbReference>
<keyword evidence="10" id="KW-1185">Reference proteome</keyword>
<dbReference type="Proteomes" id="UP000003597">
    <property type="component" value="Unassembled WGS sequence"/>
</dbReference>
<evidence type="ECO:0000256" key="4">
    <source>
        <dbReference type="ARBA" id="ARBA00022692"/>
    </source>
</evidence>
<dbReference type="AlphaFoldDB" id="A0AB72ZD09"/>
<keyword evidence="5 7" id="KW-1133">Transmembrane helix</keyword>
<dbReference type="GO" id="GO:0005886">
    <property type="term" value="C:plasma membrane"/>
    <property type="evidence" value="ECO:0007669"/>
    <property type="project" value="UniProtKB-SubCell"/>
</dbReference>
<evidence type="ECO:0000313" key="10">
    <source>
        <dbReference type="Proteomes" id="UP000003597"/>
    </source>
</evidence>
<evidence type="ECO:0000256" key="3">
    <source>
        <dbReference type="ARBA" id="ARBA00022475"/>
    </source>
</evidence>
<evidence type="ECO:0000313" key="9">
    <source>
        <dbReference type="EMBL" id="EHN62692.1"/>
    </source>
</evidence>
<dbReference type="PANTHER" id="PTHR42718">
    <property type="entry name" value="MAJOR FACILITATOR SUPERFAMILY MULTIDRUG TRANSPORTER MFSC"/>
    <property type="match status" value="1"/>
</dbReference>
<comment type="caution">
    <text evidence="9">The sequence shown here is derived from an EMBL/GenBank/DDBJ whole genome shotgun (WGS) entry which is preliminary data.</text>
</comment>
<dbReference type="PROSITE" id="PS50850">
    <property type="entry name" value="MFS"/>
    <property type="match status" value="1"/>
</dbReference>
<dbReference type="CDD" id="cd17503">
    <property type="entry name" value="MFS_LmrB_MDR_like"/>
    <property type="match status" value="1"/>
</dbReference>
<evidence type="ECO:0000259" key="8">
    <source>
        <dbReference type="PROSITE" id="PS50850"/>
    </source>
</evidence>
<dbReference type="SUPFAM" id="SSF103473">
    <property type="entry name" value="MFS general substrate transporter"/>
    <property type="match status" value="1"/>
</dbReference>
<gene>
    <name evidence="9" type="ORF">HMPREF0557_00187</name>
</gene>
<evidence type="ECO:0000256" key="5">
    <source>
        <dbReference type="ARBA" id="ARBA00022989"/>
    </source>
</evidence>
<dbReference type="Pfam" id="PF07690">
    <property type="entry name" value="MFS_1"/>
    <property type="match status" value="1"/>
</dbReference>
<comment type="subcellular location">
    <subcellularLocation>
        <location evidence="1">Cell membrane</location>
        <topology evidence="1">Multi-pass membrane protein</topology>
    </subcellularLocation>
</comment>
<dbReference type="PANTHER" id="PTHR42718:SF24">
    <property type="entry name" value="MAJOR FACILITATOR SUPERFAMILY (MFS) PROFILE DOMAIN-CONTAINING PROTEIN"/>
    <property type="match status" value="1"/>
</dbReference>
<feature type="transmembrane region" description="Helical" evidence="7">
    <location>
        <begin position="255"/>
        <end position="277"/>
    </location>
</feature>
<dbReference type="Gene3D" id="1.20.1720.10">
    <property type="entry name" value="Multidrug resistance protein D"/>
    <property type="match status" value="1"/>
</dbReference>
<feature type="transmembrane region" description="Helical" evidence="7">
    <location>
        <begin position="139"/>
        <end position="160"/>
    </location>
</feature>
<feature type="transmembrane region" description="Helical" evidence="7">
    <location>
        <begin position="167"/>
        <end position="190"/>
    </location>
</feature>
<feature type="transmembrane region" description="Helical" evidence="7">
    <location>
        <begin position="334"/>
        <end position="355"/>
    </location>
</feature>
<protein>
    <submittedName>
        <fullName evidence="9">Drug resistance MFS transporter, drug:H+ antiporter-2 family</fullName>
    </submittedName>
</protein>
<keyword evidence="4 7" id="KW-0812">Transmembrane</keyword>
<name>A0AB72ZD09_LISIO</name>
<feature type="transmembrane region" description="Helical" evidence="7">
    <location>
        <begin position="387"/>
        <end position="413"/>
    </location>
</feature>
<keyword evidence="3" id="KW-1003">Cell membrane</keyword>
<feature type="transmembrane region" description="Helical" evidence="7">
    <location>
        <begin position="434"/>
        <end position="451"/>
    </location>
</feature>
<dbReference type="EMBL" id="AGCN01000004">
    <property type="protein sequence ID" value="EHN62692.1"/>
    <property type="molecule type" value="Genomic_DNA"/>
</dbReference>
<feature type="transmembrane region" description="Helical" evidence="7">
    <location>
        <begin position="43"/>
        <end position="70"/>
    </location>
</feature>